<organism evidence="3 4">
    <name type="scientific">Pedobacter steynii</name>
    <dbReference type="NCBI Taxonomy" id="430522"/>
    <lineage>
        <taxon>Bacteria</taxon>
        <taxon>Pseudomonadati</taxon>
        <taxon>Bacteroidota</taxon>
        <taxon>Sphingobacteriia</taxon>
        <taxon>Sphingobacteriales</taxon>
        <taxon>Sphingobacteriaceae</taxon>
        <taxon>Pedobacter</taxon>
    </lineage>
</organism>
<protein>
    <submittedName>
        <fullName evidence="3">F5/8 type C domain-containing protein</fullName>
    </submittedName>
</protein>
<dbReference type="RefSeq" id="WP_074607107.1">
    <property type="nucleotide sequence ID" value="NZ_FNGY01000004.1"/>
</dbReference>
<dbReference type="InterPro" id="IPR000421">
    <property type="entry name" value="FA58C"/>
</dbReference>
<evidence type="ECO:0000313" key="3">
    <source>
        <dbReference type="EMBL" id="SDM54785.1"/>
    </source>
</evidence>
<dbReference type="Pfam" id="PF00754">
    <property type="entry name" value="F5_F8_type_C"/>
    <property type="match status" value="1"/>
</dbReference>
<feature type="chain" id="PRO_5010332473" evidence="1">
    <location>
        <begin position="20"/>
        <end position="526"/>
    </location>
</feature>
<sequence>MNRLSLSAILLIASLAVLASCKRVSDLPVGENQRAANKFGATGDGPQSGTNNLNVVYFIPSDLDTVPGYQKRLNGVMVYTQNFVSKWMNHWGYTNKTVGIPVDAQGKLKMAVIRGAYPKATYPYEGGSGQMMTEINAYYAAHPGEKTSDHILVVTPTYSYDASGYPSGGPFYGIGRWCFALDYTGLDTLNLGKPDDKYSTIWIGGLAHELGHGINLPHNGGAESQNVTFGTTLMGSGNSTFGKAPTYLSPADAAILANCQVFSSTTRSDWYAAPGFQLTKFSAKYQSGNIIVAGKFSSLKAVKDIALYHRIAATDPGGYRSVTFAAKPIGTDSFYVSMPVSDFREKGNTGYEFTIRYCHENGSISSQVINYAFANDIPQINIADKPVYSKTNWSITSYSSQETASENGAATNVIDNSISTYWHSRWSSSATSYPHTLVINMGSAKDVNRFTFWQRDSRRVKSIEILTSNNANAWTSLGTFTLQDTTNPQDIILSTVKNFRYFKLNMKSSYDGAQFAALAEVGTYKD</sequence>
<dbReference type="InterPro" id="IPR008979">
    <property type="entry name" value="Galactose-bd-like_sf"/>
</dbReference>
<evidence type="ECO:0000259" key="2">
    <source>
        <dbReference type="PROSITE" id="PS50022"/>
    </source>
</evidence>
<evidence type="ECO:0000256" key="1">
    <source>
        <dbReference type="SAM" id="SignalP"/>
    </source>
</evidence>
<dbReference type="SUPFAM" id="SSF49785">
    <property type="entry name" value="Galactose-binding domain-like"/>
    <property type="match status" value="1"/>
</dbReference>
<feature type="signal peptide" evidence="1">
    <location>
        <begin position="1"/>
        <end position="19"/>
    </location>
</feature>
<dbReference type="EMBL" id="FNGY01000004">
    <property type="protein sequence ID" value="SDM54785.1"/>
    <property type="molecule type" value="Genomic_DNA"/>
</dbReference>
<accession>A0A1G9U5E1</accession>
<keyword evidence="4" id="KW-1185">Reference proteome</keyword>
<proteinExistence type="predicted"/>
<feature type="domain" description="F5/8 type C" evidence="2">
    <location>
        <begin position="375"/>
        <end position="523"/>
    </location>
</feature>
<dbReference type="Proteomes" id="UP000183200">
    <property type="component" value="Unassembled WGS sequence"/>
</dbReference>
<dbReference type="PROSITE" id="PS51257">
    <property type="entry name" value="PROKAR_LIPOPROTEIN"/>
    <property type="match status" value="1"/>
</dbReference>
<keyword evidence="1" id="KW-0732">Signal</keyword>
<reference evidence="4" key="1">
    <citation type="submission" date="2016-10" db="EMBL/GenBank/DDBJ databases">
        <authorList>
            <person name="Varghese N."/>
            <person name="Submissions S."/>
        </authorList>
    </citation>
    <scope>NUCLEOTIDE SEQUENCE [LARGE SCALE GENOMIC DNA]</scope>
    <source>
        <strain evidence="4">DSM 19110</strain>
    </source>
</reference>
<dbReference type="OrthoDB" id="3965347at2"/>
<name>A0A1G9U5E1_9SPHI</name>
<evidence type="ECO:0000313" key="4">
    <source>
        <dbReference type="Proteomes" id="UP000183200"/>
    </source>
</evidence>
<dbReference type="PROSITE" id="PS50022">
    <property type="entry name" value="FA58C_3"/>
    <property type="match status" value="1"/>
</dbReference>
<gene>
    <name evidence="3" type="ORF">SAMN05421820_10456</name>
</gene>
<dbReference type="AlphaFoldDB" id="A0A1G9U5E1"/>
<dbReference type="Gene3D" id="2.60.120.260">
    <property type="entry name" value="Galactose-binding domain-like"/>
    <property type="match status" value="1"/>
</dbReference>